<evidence type="ECO:0000256" key="8">
    <source>
        <dbReference type="ARBA" id="ARBA00023306"/>
    </source>
</evidence>
<feature type="binding site" evidence="9">
    <location>
        <begin position="123"/>
        <end position="129"/>
    </location>
    <ligand>
        <name>ATP</name>
        <dbReference type="ChEBI" id="CHEBI:30616"/>
    </ligand>
</feature>
<keyword evidence="5 9" id="KW-0132">Cell division</keyword>
<gene>
    <name evidence="9 13" type="primary">murD</name>
    <name evidence="13" type="ORF">NP064_09790</name>
</gene>
<dbReference type="RefSeq" id="WP_227570914.1">
    <property type="nucleotide sequence ID" value="NZ_CP101988.1"/>
</dbReference>
<evidence type="ECO:0000259" key="12">
    <source>
        <dbReference type="Pfam" id="PF08245"/>
    </source>
</evidence>
<dbReference type="SUPFAM" id="SSF53244">
    <property type="entry name" value="MurD-like peptide ligases, peptide-binding domain"/>
    <property type="match status" value="1"/>
</dbReference>
<dbReference type="Proteomes" id="UP001316189">
    <property type="component" value="Chromosome"/>
</dbReference>
<proteinExistence type="inferred from homology"/>
<dbReference type="NCBIfam" id="TIGR01087">
    <property type="entry name" value="murD"/>
    <property type="match status" value="1"/>
</dbReference>
<evidence type="ECO:0000313" key="14">
    <source>
        <dbReference type="Proteomes" id="UP001316189"/>
    </source>
</evidence>
<keyword evidence="9 10" id="KW-0573">Peptidoglycan synthesis</keyword>
<keyword evidence="6 9" id="KW-0547">Nucleotide-binding</keyword>
<accession>A0ABY5KUJ4</accession>
<dbReference type="InterPro" id="IPR036615">
    <property type="entry name" value="Mur_ligase_C_dom_sf"/>
</dbReference>
<evidence type="ECO:0000256" key="5">
    <source>
        <dbReference type="ARBA" id="ARBA00022618"/>
    </source>
</evidence>
<dbReference type="EMBL" id="CP101988">
    <property type="protein sequence ID" value="UUI74119.1"/>
    <property type="molecule type" value="Genomic_DNA"/>
</dbReference>
<evidence type="ECO:0000256" key="6">
    <source>
        <dbReference type="ARBA" id="ARBA00022741"/>
    </source>
</evidence>
<evidence type="ECO:0000256" key="3">
    <source>
        <dbReference type="ARBA" id="ARBA00022490"/>
    </source>
</evidence>
<keyword evidence="14" id="KW-1185">Reference proteome</keyword>
<keyword evidence="4 9" id="KW-0436">Ligase</keyword>
<dbReference type="Pfam" id="PF08245">
    <property type="entry name" value="Mur_ligase_M"/>
    <property type="match status" value="1"/>
</dbReference>
<keyword evidence="8 9" id="KW-0131">Cell cycle</keyword>
<protein>
    <recommendedName>
        <fullName evidence="9 10">UDP-N-acetylmuramoylalanine--D-glutamate ligase</fullName>
        <ecNumber evidence="9 10">6.3.2.9</ecNumber>
    </recommendedName>
    <alternativeName>
        <fullName evidence="9">D-glutamic acid-adding enzyme</fullName>
    </alternativeName>
    <alternativeName>
        <fullName evidence="9">UDP-N-acetylmuramoyl-L-alanyl-D-glutamate synthetase</fullName>
    </alternativeName>
</protein>
<comment type="pathway">
    <text evidence="2 9 10">Cell wall biogenesis; peptidoglycan biosynthesis.</text>
</comment>
<dbReference type="InterPro" id="IPR036565">
    <property type="entry name" value="Mur-like_cat_sf"/>
</dbReference>
<evidence type="ECO:0000256" key="1">
    <source>
        <dbReference type="ARBA" id="ARBA00004496"/>
    </source>
</evidence>
<evidence type="ECO:0000256" key="7">
    <source>
        <dbReference type="ARBA" id="ARBA00022840"/>
    </source>
</evidence>
<keyword evidence="7 9" id="KW-0067">ATP-binding</keyword>
<comment type="catalytic activity">
    <reaction evidence="9 10">
        <text>UDP-N-acetyl-alpha-D-muramoyl-L-alanine + D-glutamate + ATP = UDP-N-acetyl-alpha-D-muramoyl-L-alanyl-D-glutamate + ADP + phosphate + H(+)</text>
        <dbReference type="Rhea" id="RHEA:16429"/>
        <dbReference type="ChEBI" id="CHEBI:15378"/>
        <dbReference type="ChEBI" id="CHEBI:29986"/>
        <dbReference type="ChEBI" id="CHEBI:30616"/>
        <dbReference type="ChEBI" id="CHEBI:43474"/>
        <dbReference type="ChEBI" id="CHEBI:83898"/>
        <dbReference type="ChEBI" id="CHEBI:83900"/>
        <dbReference type="ChEBI" id="CHEBI:456216"/>
        <dbReference type="EC" id="6.3.2.9"/>
    </reaction>
</comment>
<dbReference type="InterPro" id="IPR018109">
    <property type="entry name" value="Folylpolyglutamate_synth_CS"/>
</dbReference>
<evidence type="ECO:0000256" key="4">
    <source>
        <dbReference type="ARBA" id="ARBA00022598"/>
    </source>
</evidence>
<dbReference type="EC" id="6.3.2.9" evidence="9 10"/>
<evidence type="ECO:0000256" key="2">
    <source>
        <dbReference type="ARBA" id="ARBA00004752"/>
    </source>
</evidence>
<keyword evidence="3 9" id="KW-0963">Cytoplasm</keyword>
<feature type="domain" description="Mur ligase central" evidence="12">
    <location>
        <begin position="121"/>
        <end position="238"/>
    </location>
</feature>
<dbReference type="InterPro" id="IPR013221">
    <property type="entry name" value="Mur_ligase_cen"/>
</dbReference>
<evidence type="ECO:0000256" key="10">
    <source>
        <dbReference type="RuleBase" id="RU003664"/>
    </source>
</evidence>
<reference evidence="13 14" key="1">
    <citation type="submission" date="2022-07" db="EMBL/GenBank/DDBJ databases">
        <title>Novel species in genus cellulomonas.</title>
        <authorList>
            <person name="Ye L."/>
        </authorList>
    </citation>
    <scope>NUCLEOTIDE SEQUENCE [LARGE SCALE GENOMIC DNA]</scope>
    <source>
        <strain evidence="14">zg-Y338</strain>
    </source>
</reference>
<dbReference type="InterPro" id="IPR005762">
    <property type="entry name" value="MurD"/>
</dbReference>
<dbReference type="HAMAP" id="MF_00639">
    <property type="entry name" value="MurD"/>
    <property type="match status" value="1"/>
</dbReference>
<dbReference type="PANTHER" id="PTHR43692">
    <property type="entry name" value="UDP-N-ACETYLMURAMOYLALANINE--D-GLUTAMATE LIGASE"/>
    <property type="match status" value="1"/>
</dbReference>
<dbReference type="InterPro" id="IPR004101">
    <property type="entry name" value="Mur_ligase_C"/>
</dbReference>
<comment type="similarity">
    <text evidence="9">Belongs to the MurCDEF family.</text>
</comment>
<evidence type="ECO:0000256" key="9">
    <source>
        <dbReference type="HAMAP-Rule" id="MF_00639"/>
    </source>
</evidence>
<evidence type="ECO:0000313" key="13">
    <source>
        <dbReference type="EMBL" id="UUI74119.1"/>
    </source>
</evidence>
<sequence length="487" mass="50054">MGDGLVPFGDLQEVDGARVLVAGLGVSGQAAREALLARGAVVTTADEHAEQADVRDVEGFVADGGLDGVDVVVASPGWPPSNPLLAAAVDRGIPVWSEVELAWRLRVDRPDGRGPAPWLAVTGTNGKTTTVGMLASMLRAGGEHAVAAGNVGTPLAQVVTDPSLDVIAVELSSFQLHFTHSMSAQAAAVLNVAPDHLDWHGSFEAYAADKGRVYERAQVACVYNLSDPLTEQLVRDADVEEGARAIGVTLGTPGVGQLGVVEDVLVDRGFTPQRHTHAAELGTLADLAHLAGPDGVPPHVVQDALTAAALALAHGCAPAAVRDGLRGFAAGEHRSAIVAEVDGVRWVDDSKATNAHAAAASLAAFEPGSVVWIAGGLAKGATFDELVLARKDRLAGVVLIGVDPEPLAGALARHAPEVPVARVDPGDTGTVMNRAVDEARRLAAMVRPGPASVVLAPASASMDQFRSYAERGESFAAAVRALSRDAD</sequence>
<organism evidence="13 14">
    <name type="scientific">Cellulomonas chengniuliangii</name>
    <dbReference type="NCBI Taxonomy" id="2968084"/>
    <lineage>
        <taxon>Bacteria</taxon>
        <taxon>Bacillati</taxon>
        <taxon>Actinomycetota</taxon>
        <taxon>Actinomycetes</taxon>
        <taxon>Micrococcales</taxon>
        <taxon>Cellulomonadaceae</taxon>
        <taxon>Cellulomonas</taxon>
    </lineage>
</organism>
<dbReference type="PROSITE" id="PS01011">
    <property type="entry name" value="FOLYLPOLYGLU_SYNT_1"/>
    <property type="match status" value="1"/>
</dbReference>
<dbReference type="Gene3D" id="3.90.190.20">
    <property type="entry name" value="Mur ligase, C-terminal domain"/>
    <property type="match status" value="1"/>
</dbReference>
<dbReference type="Pfam" id="PF02875">
    <property type="entry name" value="Mur_ligase_C"/>
    <property type="match status" value="1"/>
</dbReference>
<dbReference type="SUPFAM" id="SSF51984">
    <property type="entry name" value="MurCD N-terminal domain"/>
    <property type="match status" value="1"/>
</dbReference>
<dbReference type="GO" id="GO:0008764">
    <property type="term" value="F:UDP-N-acetylmuramoylalanine-D-glutamate ligase activity"/>
    <property type="evidence" value="ECO:0007669"/>
    <property type="project" value="UniProtKB-EC"/>
</dbReference>
<dbReference type="Gene3D" id="3.40.1190.10">
    <property type="entry name" value="Mur-like, catalytic domain"/>
    <property type="match status" value="1"/>
</dbReference>
<dbReference type="Gene3D" id="3.40.50.720">
    <property type="entry name" value="NAD(P)-binding Rossmann-like Domain"/>
    <property type="match status" value="1"/>
</dbReference>
<dbReference type="PANTHER" id="PTHR43692:SF1">
    <property type="entry name" value="UDP-N-ACETYLMURAMOYLALANINE--D-GLUTAMATE LIGASE"/>
    <property type="match status" value="1"/>
</dbReference>
<dbReference type="SUPFAM" id="SSF53623">
    <property type="entry name" value="MurD-like peptide ligases, catalytic domain"/>
    <property type="match status" value="1"/>
</dbReference>
<name>A0ABY5KUJ4_9CELL</name>
<keyword evidence="9 10" id="KW-0133">Cell shape</keyword>
<feature type="domain" description="Mur ligase C-terminal" evidence="11">
    <location>
        <begin position="333"/>
        <end position="449"/>
    </location>
</feature>
<comment type="subcellular location">
    <subcellularLocation>
        <location evidence="1 9 10">Cytoplasm</location>
    </subcellularLocation>
</comment>
<comment type="function">
    <text evidence="9 10">Cell wall formation. Catalyzes the addition of glutamate to the nucleotide precursor UDP-N-acetylmuramoyl-L-alanine (UMA).</text>
</comment>
<evidence type="ECO:0000259" key="11">
    <source>
        <dbReference type="Pfam" id="PF02875"/>
    </source>
</evidence>
<keyword evidence="9 10" id="KW-0961">Cell wall biogenesis/degradation</keyword>